<dbReference type="Proteomes" id="UP000178379">
    <property type="component" value="Unassembled WGS sequence"/>
</dbReference>
<accession>A0A1F6T5Z7</accession>
<dbReference type="AlphaFoldDB" id="A0A1F6T5Z7"/>
<feature type="transmembrane region" description="Helical" evidence="1">
    <location>
        <begin position="275"/>
        <end position="294"/>
    </location>
</feature>
<reference evidence="2 3" key="1">
    <citation type="journal article" date="2016" name="Nat. Commun.">
        <title>Thousands of microbial genomes shed light on interconnected biogeochemical processes in an aquifer system.</title>
        <authorList>
            <person name="Anantharaman K."/>
            <person name="Brown C.T."/>
            <person name="Hug L.A."/>
            <person name="Sharon I."/>
            <person name="Castelle C.J."/>
            <person name="Probst A.J."/>
            <person name="Thomas B.C."/>
            <person name="Singh A."/>
            <person name="Wilkins M.J."/>
            <person name="Karaoz U."/>
            <person name="Brodie E.L."/>
            <person name="Williams K.H."/>
            <person name="Hubbard S.S."/>
            <person name="Banfield J.F."/>
        </authorList>
    </citation>
    <scope>NUCLEOTIDE SEQUENCE [LARGE SCALE GENOMIC DNA]</scope>
</reference>
<feature type="transmembrane region" description="Helical" evidence="1">
    <location>
        <begin position="381"/>
        <end position="402"/>
    </location>
</feature>
<name>A0A1F6T5Z7_9PROT</name>
<evidence type="ECO:0008006" key="4">
    <source>
        <dbReference type="Google" id="ProtNLM"/>
    </source>
</evidence>
<protein>
    <recommendedName>
        <fullName evidence="4">Cell envelope integrity protein CreD</fullName>
    </recommendedName>
</protein>
<keyword evidence="1" id="KW-0812">Transmembrane</keyword>
<gene>
    <name evidence="2" type="ORF">A2140_08705</name>
</gene>
<keyword evidence="1" id="KW-1133">Transmembrane helix</keyword>
<feature type="transmembrane region" description="Helical" evidence="1">
    <location>
        <begin position="355"/>
        <end position="375"/>
    </location>
</feature>
<sequence length="412" mass="46603">MFKKLLAIAFIFFCTSIAWMILGGTLFARTYVADSSLKHRVQRIWGDPQAQTAPTISYTTERLRAEKTQVDGKTVTKFLKHLDTHCLPLVGSDIKVNLHLDHRQKGLLWYATYAVKFSGAYQFQNNTGQDRLLTVSFPFPSQSSIYDGFAMKVRHTPWAKSPESVDGQVRGVILVRTGETVTVDVAYGSQGMDRWSYRLTTTDKVAELRNFRLEIQTDFNAIDFPEDTLSPTHKERSSDGWRLTWRYTNLLSGANIGVLMPQKLQPGPLAAEISFFAPVSLFFFFVVMLVITLVRRIELHPMHYFFLSAAFFAFHLLLAYLVDHLSIHLAFAAASLVSVALVVSYLRLAVGSRFAFVEAGAAQIVYLVLFSYAFFFRGFTGLAITVGAILTLFVLMQITARIRWNEVFTKRP</sequence>
<proteinExistence type="predicted"/>
<organism evidence="2 3">
    <name type="scientific">Candidatus Muproteobacteria bacterium RBG_16_62_13</name>
    <dbReference type="NCBI Taxonomy" id="1817756"/>
    <lineage>
        <taxon>Bacteria</taxon>
        <taxon>Pseudomonadati</taxon>
        <taxon>Pseudomonadota</taxon>
        <taxon>Candidatus Muproteobacteria</taxon>
    </lineage>
</organism>
<evidence type="ECO:0000256" key="1">
    <source>
        <dbReference type="SAM" id="Phobius"/>
    </source>
</evidence>
<feature type="transmembrane region" description="Helical" evidence="1">
    <location>
        <begin position="301"/>
        <end position="321"/>
    </location>
</feature>
<evidence type="ECO:0000313" key="2">
    <source>
        <dbReference type="EMBL" id="OGI40489.1"/>
    </source>
</evidence>
<evidence type="ECO:0000313" key="3">
    <source>
        <dbReference type="Proteomes" id="UP000178379"/>
    </source>
</evidence>
<comment type="caution">
    <text evidence="2">The sequence shown here is derived from an EMBL/GenBank/DDBJ whole genome shotgun (WGS) entry which is preliminary data.</text>
</comment>
<dbReference type="InterPro" id="IPR010364">
    <property type="entry name" value="Uncharacterised_IM_CreD"/>
</dbReference>
<dbReference type="Pfam" id="PF06123">
    <property type="entry name" value="CreD"/>
    <property type="match status" value="1"/>
</dbReference>
<keyword evidence="1" id="KW-0472">Membrane</keyword>
<dbReference type="EMBL" id="MFSQ01000052">
    <property type="protein sequence ID" value="OGI40489.1"/>
    <property type="molecule type" value="Genomic_DNA"/>
</dbReference>
<feature type="transmembrane region" description="Helical" evidence="1">
    <location>
        <begin position="327"/>
        <end position="348"/>
    </location>
</feature>